<evidence type="ECO:0000313" key="3">
    <source>
        <dbReference type="Proteomes" id="UP000321577"/>
    </source>
</evidence>
<proteinExistence type="predicted"/>
<dbReference type="RefSeq" id="WP_146850205.1">
    <property type="nucleotide sequence ID" value="NZ_BKAG01000011.1"/>
</dbReference>
<accession>A0A512M796</accession>
<sequence>MKLTLLALLLSLSASVAADPLQIGSRRELFVDDYLIDKLVGDAEQRLHHPQPQEIVMLHDAPWEGSGSGYHSMFQDGDLYRMYYKAWQLTVTPGKVSTNEHPLFCCYAESDDGIHWRKPELGLHEFKGSKANNIVIPDGMMGKTKPDGGHPAVFKDENPAATADAKYKALVRSHTPKGLLALKSPDGVHWSPMSDTPVITAGAFDSQNLAFWDAERGEYRAYWRIFTGGVTDEKNWKPSGFRAIRTATSKDFLHWENQADVTYEDSPVEHLYTNQVKPYHRAPHVLIGFPTRYVERAPGASMKALPEAENREWRTKTTPRYGNAITEGLFMSSRDGVKFKRWNEAFLPPGIERGGTWNYGHQYIAWHPVETKSAMPGAPNELSLYATESYWTGTSSALRRYTLRLDGFVSIHAPMKGGEIITKPFHFKGSKLTLNFASSAAGGIEVEIQDAEGKAAPGFTLTDAEAQFGDSIERVVTWKSGADVSALTGKPVRLRFVLKDADLYSFRFTDN</sequence>
<keyword evidence="3" id="KW-1185">Reference proteome</keyword>
<keyword evidence="1" id="KW-0732">Signal</keyword>
<evidence type="ECO:0000256" key="1">
    <source>
        <dbReference type="SAM" id="SignalP"/>
    </source>
</evidence>
<dbReference type="InterPro" id="IPR023296">
    <property type="entry name" value="Glyco_hydro_beta-prop_sf"/>
</dbReference>
<reference evidence="2 3" key="1">
    <citation type="submission" date="2019-07" db="EMBL/GenBank/DDBJ databases">
        <title>Whole genome shotgun sequence of Brevifollis gellanilyticus NBRC 108608.</title>
        <authorList>
            <person name="Hosoyama A."/>
            <person name="Uohara A."/>
            <person name="Ohji S."/>
            <person name="Ichikawa N."/>
        </authorList>
    </citation>
    <scope>NUCLEOTIDE SEQUENCE [LARGE SCALE GENOMIC DNA]</scope>
    <source>
        <strain evidence="2 3">NBRC 108608</strain>
    </source>
</reference>
<dbReference type="EMBL" id="BKAG01000011">
    <property type="protein sequence ID" value="GEP42605.1"/>
    <property type="molecule type" value="Genomic_DNA"/>
</dbReference>
<evidence type="ECO:0000313" key="2">
    <source>
        <dbReference type="EMBL" id="GEP42605.1"/>
    </source>
</evidence>
<evidence type="ECO:0008006" key="4">
    <source>
        <dbReference type="Google" id="ProtNLM"/>
    </source>
</evidence>
<feature type="chain" id="PRO_5021867787" description="Glycosyl hydrolase family 32 N-terminal domain-containing protein" evidence="1">
    <location>
        <begin position="19"/>
        <end position="511"/>
    </location>
</feature>
<protein>
    <recommendedName>
        <fullName evidence="4">Glycosyl hydrolase family 32 N-terminal domain-containing protein</fullName>
    </recommendedName>
</protein>
<dbReference type="OrthoDB" id="177378at2"/>
<dbReference type="Gene3D" id="2.115.10.20">
    <property type="entry name" value="Glycosyl hydrolase domain, family 43"/>
    <property type="match status" value="1"/>
</dbReference>
<gene>
    <name evidence="2" type="ORF">BGE01nite_18960</name>
</gene>
<comment type="caution">
    <text evidence="2">The sequence shown here is derived from an EMBL/GenBank/DDBJ whole genome shotgun (WGS) entry which is preliminary data.</text>
</comment>
<dbReference type="SUPFAM" id="SSF75005">
    <property type="entry name" value="Arabinanase/levansucrase/invertase"/>
    <property type="match status" value="1"/>
</dbReference>
<feature type="signal peptide" evidence="1">
    <location>
        <begin position="1"/>
        <end position="18"/>
    </location>
</feature>
<name>A0A512M796_9BACT</name>
<dbReference type="AlphaFoldDB" id="A0A512M796"/>
<organism evidence="2 3">
    <name type="scientific">Brevifollis gellanilyticus</name>
    <dbReference type="NCBI Taxonomy" id="748831"/>
    <lineage>
        <taxon>Bacteria</taxon>
        <taxon>Pseudomonadati</taxon>
        <taxon>Verrucomicrobiota</taxon>
        <taxon>Verrucomicrobiia</taxon>
        <taxon>Verrucomicrobiales</taxon>
        <taxon>Verrucomicrobiaceae</taxon>
    </lineage>
</organism>
<dbReference type="Proteomes" id="UP000321577">
    <property type="component" value="Unassembled WGS sequence"/>
</dbReference>